<proteinExistence type="predicted"/>
<gene>
    <name evidence="2" type="ORF">QE152_g22228</name>
</gene>
<evidence type="ECO:0000256" key="1">
    <source>
        <dbReference type="SAM" id="MobiDB-lite"/>
    </source>
</evidence>
<organism evidence="2 3">
    <name type="scientific">Popillia japonica</name>
    <name type="common">Japanese beetle</name>
    <dbReference type="NCBI Taxonomy" id="7064"/>
    <lineage>
        <taxon>Eukaryota</taxon>
        <taxon>Metazoa</taxon>
        <taxon>Ecdysozoa</taxon>
        <taxon>Arthropoda</taxon>
        <taxon>Hexapoda</taxon>
        <taxon>Insecta</taxon>
        <taxon>Pterygota</taxon>
        <taxon>Neoptera</taxon>
        <taxon>Endopterygota</taxon>
        <taxon>Coleoptera</taxon>
        <taxon>Polyphaga</taxon>
        <taxon>Scarabaeiformia</taxon>
        <taxon>Scarabaeidae</taxon>
        <taxon>Rutelinae</taxon>
        <taxon>Popillia</taxon>
    </lineage>
</organism>
<evidence type="ECO:0000313" key="2">
    <source>
        <dbReference type="EMBL" id="KAK9720128.1"/>
    </source>
</evidence>
<evidence type="ECO:0000313" key="3">
    <source>
        <dbReference type="Proteomes" id="UP001458880"/>
    </source>
</evidence>
<dbReference type="EMBL" id="JASPKY010000213">
    <property type="protein sequence ID" value="KAK9720128.1"/>
    <property type="molecule type" value="Genomic_DNA"/>
</dbReference>
<dbReference type="Proteomes" id="UP001458880">
    <property type="component" value="Unassembled WGS sequence"/>
</dbReference>
<name>A0AAW1KKR9_POPJA</name>
<protein>
    <recommendedName>
        <fullName evidence="4">Reverse transcriptase domain-containing protein</fullName>
    </recommendedName>
</protein>
<keyword evidence="3" id="KW-1185">Reference proteome</keyword>
<reference evidence="2 3" key="1">
    <citation type="journal article" date="2024" name="BMC Genomics">
        <title>De novo assembly and annotation of Popillia japonica's genome with initial clues to its potential as an invasive pest.</title>
        <authorList>
            <person name="Cucini C."/>
            <person name="Boschi S."/>
            <person name="Funari R."/>
            <person name="Cardaioli E."/>
            <person name="Iannotti N."/>
            <person name="Marturano G."/>
            <person name="Paoli F."/>
            <person name="Bruttini M."/>
            <person name="Carapelli A."/>
            <person name="Frati F."/>
            <person name="Nardi F."/>
        </authorList>
    </citation>
    <scope>NUCLEOTIDE SEQUENCE [LARGE SCALE GENOMIC DNA]</scope>
    <source>
        <strain evidence="2">DMR45628</strain>
    </source>
</reference>
<comment type="caution">
    <text evidence="2">The sequence shown here is derived from an EMBL/GenBank/DDBJ whole genome shotgun (WGS) entry which is preliminary data.</text>
</comment>
<evidence type="ECO:0008006" key="4">
    <source>
        <dbReference type="Google" id="ProtNLM"/>
    </source>
</evidence>
<dbReference type="AlphaFoldDB" id="A0AAW1KKR9"/>
<sequence>MIKCRDRTAGYFKPATNKPAFPGTMEGSSSGLIGKAKTGKPAEGYRPICLISILAKLYEKMIKVRLEKELEEKAPLSDRQFDFVKPQAWDSTSTNEKTLTTLTARLMAEEARLQGKEAEEISVAFVTNEKCFKCKKAGHFAKRRN</sequence>
<feature type="region of interest" description="Disordered" evidence="1">
    <location>
        <begin position="18"/>
        <end position="40"/>
    </location>
</feature>
<accession>A0AAW1KKR9</accession>